<feature type="domain" description="Eukaryotic glycogen debranching enzyme N-terminal" evidence="21">
    <location>
        <begin position="84"/>
        <end position="166"/>
    </location>
</feature>
<protein>
    <recommendedName>
        <fullName evidence="7">Glycogen debranching enzyme</fullName>
        <ecNumber evidence="5">2.4.1.25</ecNumber>
        <ecNumber evidence="6">3.2.1.33</ecNumber>
    </recommendedName>
    <alternativeName>
        <fullName evidence="18">Glycogen debrancher</fullName>
    </alternativeName>
</protein>
<feature type="domain" description="Glycogen debranching enzyme central" evidence="23">
    <location>
        <begin position="741"/>
        <end position="991"/>
    </location>
</feature>
<comment type="function">
    <text evidence="3">Multifunctional enzyme acting as 1,4-alpha-D-glucan:1,4-alpha-D-glucan 4-alpha-D-glycosyltransferase and amylo-1,6-glucosidase in glycogen degradation.</text>
</comment>
<dbReference type="Pfam" id="PF14702">
    <property type="entry name" value="hGDE_central"/>
    <property type="match status" value="1"/>
</dbReference>
<evidence type="ECO:0000256" key="6">
    <source>
        <dbReference type="ARBA" id="ARBA00012778"/>
    </source>
</evidence>
<dbReference type="GO" id="GO:0005980">
    <property type="term" value="P:glycogen catabolic process"/>
    <property type="evidence" value="ECO:0007669"/>
    <property type="project" value="InterPro"/>
</dbReference>
<dbReference type="CDD" id="cd11327">
    <property type="entry name" value="AmyAc_Glg_debranch_2"/>
    <property type="match status" value="1"/>
</dbReference>
<evidence type="ECO:0000256" key="16">
    <source>
        <dbReference type="ARBA" id="ARBA00023295"/>
    </source>
</evidence>
<evidence type="ECO:0000256" key="10">
    <source>
        <dbReference type="ARBA" id="ARBA00022676"/>
    </source>
</evidence>
<dbReference type="InterPro" id="IPR006421">
    <property type="entry name" value="Glycogen_debranch_met"/>
</dbReference>
<dbReference type="GO" id="GO:0005737">
    <property type="term" value="C:cytoplasm"/>
    <property type="evidence" value="ECO:0007669"/>
    <property type="project" value="UniProtKB-SubCell"/>
</dbReference>
<gene>
    <name evidence="24" type="ORF">g.43687</name>
</gene>
<evidence type="ECO:0000259" key="22">
    <source>
        <dbReference type="Pfam" id="PF14701"/>
    </source>
</evidence>
<reference evidence="24" key="1">
    <citation type="submission" date="2015-11" db="EMBL/GenBank/DDBJ databases">
        <title>De novo transcriptome assembly of four potential Pierce s Disease insect vectors from Arizona vineyards.</title>
        <authorList>
            <person name="Tassone E.E."/>
        </authorList>
    </citation>
    <scope>NUCLEOTIDE SEQUENCE</scope>
</reference>
<dbReference type="Pfam" id="PF06202">
    <property type="entry name" value="GDE_C"/>
    <property type="match status" value="1"/>
</dbReference>
<evidence type="ECO:0000256" key="18">
    <source>
        <dbReference type="ARBA" id="ARBA00031477"/>
    </source>
</evidence>
<comment type="similarity">
    <text evidence="17">Belongs to the glycogen debranching enzyme family.</text>
</comment>
<keyword evidence="16" id="KW-0326">Glycosidase</keyword>
<evidence type="ECO:0000256" key="13">
    <source>
        <dbReference type="ARBA" id="ARBA00022843"/>
    </source>
</evidence>
<dbReference type="InterPro" id="IPR008928">
    <property type="entry name" value="6-hairpin_glycosidase_sf"/>
</dbReference>
<evidence type="ECO:0000256" key="3">
    <source>
        <dbReference type="ARBA" id="ARBA00003530"/>
    </source>
</evidence>
<dbReference type="InterPro" id="IPR032790">
    <property type="entry name" value="GDE_C"/>
</dbReference>
<keyword evidence="13" id="KW-0832">Ubl conjugation</keyword>
<dbReference type="Gene3D" id="1.50.10.10">
    <property type="match status" value="1"/>
</dbReference>
<evidence type="ECO:0000256" key="12">
    <source>
        <dbReference type="ARBA" id="ARBA00022801"/>
    </source>
</evidence>
<dbReference type="Pfam" id="PF14701">
    <property type="entry name" value="hDGE_amylase"/>
    <property type="match status" value="1"/>
</dbReference>
<evidence type="ECO:0000256" key="19">
    <source>
        <dbReference type="ARBA" id="ARBA00063438"/>
    </source>
</evidence>
<dbReference type="GO" id="GO:0004134">
    <property type="term" value="F:4-alpha-glucanotransferase activity"/>
    <property type="evidence" value="ECO:0007669"/>
    <property type="project" value="UniProtKB-EC"/>
</dbReference>
<dbReference type="InterPro" id="IPR032792">
    <property type="entry name" value="AGL_glucanoTrfase"/>
</dbReference>
<dbReference type="Gene3D" id="3.20.20.80">
    <property type="entry name" value="Glycosidases"/>
    <property type="match status" value="2"/>
</dbReference>
<dbReference type="Pfam" id="PF14699">
    <property type="entry name" value="hGDE_N"/>
    <property type="match status" value="1"/>
</dbReference>
<evidence type="ECO:0000256" key="4">
    <source>
        <dbReference type="ARBA" id="ARBA00004496"/>
    </source>
</evidence>
<evidence type="ECO:0000256" key="17">
    <source>
        <dbReference type="ARBA" id="ARBA00025780"/>
    </source>
</evidence>
<dbReference type="InterPro" id="IPR012341">
    <property type="entry name" value="6hp_glycosidase-like_sf"/>
</dbReference>
<evidence type="ECO:0000256" key="2">
    <source>
        <dbReference type="ARBA" id="ARBA00000927"/>
    </source>
</evidence>
<comment type="subcellular location">
    <subcellularLocation>
        <location evidence="4">Cytoplasm</location>
    </subcellularLocation>
</comment>
<evidence type="ECO:0000256" key="7">
    <source>
        <dbReference type="ARBA" id="ARBA00020723"/>
    </source>
</evidence>
<keyword evidence="12" id="KW-0378">Hydrolase</keyword>
<dbReference type="InterPro" id="IPR017853">
    <property type="entry name" value="GH"/>
</dbReference>
<comment type="catalytic activity">
    <reaction evidence="1">
        <text>Transfers a segment of a (1-&gt;4)-alpha-D-glucan to a new position in an acceptor, which may be glucose or a (1-&gt;4)-alpha-D-glucan.</text>
        <dbReference type="EC" id="2.4.1.25"/>
    </reaction>
</comment>
<evidence type="ECO:0000256" key="8">
    <source>
        <dbReference type="ARBA" id="ARBA00022490"/>
    </source>
</evidence>
<evidence type="ECO:0000313" key="24">
    <source>
        <dbReference type="EMBL" id="JAS68123.1"/>
    </source>
</evidence>
<dbReference type="InterPro" id="IPR029436">
    <property type="entry name" value="AGL_euk_N"/>
</dbReference>
<dbReference type="SUPFAM" id="SSF51445">
    <property type="entry name" value="(Trans)glycosidases"/>
    <property type="match status" value="1"/>
</dbReference>
<dbReference type="EC" id="3.2.1.33" evidence="6"/>
<dbReference type="GO" id="GO:0005978">
    <property type="term" value="P:glycogen biosynthetic process"/>
    <property type="evidence" value="ECO:0007669"/>
    <property type="project" value="UniProtKB-KW"/>
</dbReference>
<keyword evidence="10" id="KW-0328">Glycosyltransferase</keyword>
<dbReference type="InterPro" id="IPR010401">
    <property type="entry name" value="AGL/Gdb1"/>
</dbReference>
<dbReference type="FunFam" id="3.20.20.80:FF:000051">
    <property type="entry name" value="glycogen debranching enzyme isoform X2"/>
    <property type="match status" value="1"/>
</dbReference>
<dbReference type="FunFam" id="3.20.20.80:FF:000070">
    <property type="entry name" value="GDB1p Glycogen debranching enzyme"/>
    <property type="match status" value="1"/>
</dbReference>
<name>A0A1B6H0C1_9HEMI</name>
<proteinExistence type="inferred from homology"/>
<comment type="subunit">
    <text evidence="19">Monomer. Interacts with NHLRC1/malin.</text>
</comment>
<evidence type="ECO:0000259" key="20">
    <source>
        <dbReference type="Pfam" id="PF06202"/>
    </source>
</evidence>
<dbReference type="EC" id="2.4.1.25" evidence="5"/>
<dbReference type="EMBL" id="GECZ01001646">
    <property type="protein sequence ID" value="JAS68123.1"/>
    <property type="molecule type" value="Transcribed_RNA"/>
</dbReference>
<accession>A0A1B6H0C1</accession>
<dbReference type="GO" id="GO:0004135">
    <property type="term" value="F:amylo-alpha-1,6-glucosidase activity"/>
    <property type="evidence" value="ECO:0007669"/>
    <property type="project" value="UniProtKB-EC"/>
</dbReference>
<dbReference type="InterPro" id="IPR032788">
    <property type="entry name" value="AGL_central"/>
</dbReference>
<evidence type="ECO:0000259" key="21">
    <source>
        <dbReference type="Pfam" id="PF14699"/>
    </source>
</evidence>
<evidence type="ECO:0000256" key="5">
    <source>
        <dbReference type="ARBA" id="ARBA00012560"/>
    </source>
</evidence>
<keyword evidence="14" id="KW-0320">Glycogen biosynthesis</keyword>
<keyword evidence="8" id="KW-0963">Cytoplasm</keyword>
<keyword evidence="9" id="KW-0597">Phosphoprotein</keyword>
<dbReference type="PANTHER" id="PTHR10569:SF2">
    <property type="entry name" value="GLYCOGEN DEBRANCHING ENZYME"/>
    <property type="match status" value="1"/>
</dbReference>
<dbReference type="PANTHER" id="PTHR10569">
    <property type="entry name" value="GLYCOGEN DEBRANCHING ENZYME"/>
    <property type="match status" value="1"/>
</dbReference>
<dbReference type="SUPFAM" id="SSF48208">
    <property type="entry name" value="Six-hairpin glycosidases"/>
    <property type="match status" value="1"/>
</dbReference>
<keyword evidence="15" id="KW-0511">Multifunctional enzyme</keyword>
<feature type="domain" description="Glycogen debranching enzyme C-terminal" evidence="20">
    <location>
        <begin position="1095"/>
        <end position="1542"/>
    </location>
</feature>
<evidence type="ECO:0000256" key="1">
    <source>
        <dbReference type="ARBA" id="ARBA00000439"/>
    </source>
</evidence>
<keyword evidence="11" id="KW-0808">Transferase</keyword>
<feature type="domain" description="Glycogen debranching enzyme glucanotransferase" evidence="22">
    <location>
        <begin position="171"/>
        <end position="602"/>
    </location>
</feature>
<evidence type="ECO:0000259" key="23">
    <source>
        <dbReference type="Pfam" id="PF14702"/>
    </source>
</evidence>
<sequence length="1559" mass="174768">MGTSTSRLFRRFDFKKLCTSVTRGFQCLFYQFVSYFCFKKKTAEDIISSSKPEMVETTTRTFLLNDGEHLESSVFKLKKGWWVELRLGPTLFGRKVTVYTNLPEEGKPFSRKQYRALTWSTSSSDDTAKYCRLHLTAPGSYHYYFHYDDSDTKRGSGYILVEPTLSAGGEEVTLDCLQCVTYIAKLLGPFDTWESKLRVAKETGYNMIHFTPIQELGASNSAYSLQNQLGLNPSFAVNGHTPDIQEVEQLTNRLRNEWKMLTICDIVLNHTANESPWLREHPECTYNLVNCPHLKPAYLLDLTLYKFSLEVAKGMWEFSGVPPAVNSEEHLQAIRHALFGTILPRVRISELYLLNVHAIVDEFQRLARNRVPPLPTSNPPDYSQLKLVPDPQFRRLHATVDLELALRLFNVYRSDSFDEDTRLRRCTEEFKRKLEELNEAVNHKIQGHLVAAVENCVAGMRYFRVQGDGPRIPEVTAKDPLVPRYFTDADESLSEDVMYSSNACYVMAHNGWVMNADPLANFASPESNIYLRRELIAWGDSVKLRYGEKPEDCPFLWQHMQAYVDQMAQTFDGIRLDNCHSTPLVVAEYLLDSARRVRPNLFVAAELFTNSDQTDNIFVNRLGITSLIREAMSAWDSHELGRLVYRYGGVPVGAFLPRPDRPLAGGVAHALFLDLTHDNPCPLDKRSVFDSLPSAALVAMACCASGSNMGYDMLVPHHIHVVDESREYMPWADDAVNINTGIIAGKRALNNLHYQLGKNGFDQVFVDQVTEDVVCVTRHSATSRETVVLVAFTAFQHPHSDKNVVGRGVTVSGNVDYIILEASLAHSSADKFSRPTQFEKDPKKINGLTEYELSLRENLKPSETTMLEIIPSSDGGTRLNFTNKFKPGCVVAVKVVPQPQVRPALQKLSLVPDMQHVVASLTLADCNRVLFKCDKEDAAYDIPGFGPLVYCGLQGIVSLLAEISPKNDLGHPLCGNLRGGMWLCDYTVGRLQLDPGTRQLGDWLQVRLAPLADVPHFLRPSYFDLVITQVYDAVVDHTYQLMNRFVSDGSSFVKALALGSVQCGGVQADAPLPPLSAALAPPLPPTRTLPGGETKQACVTLSAGLPHFAQGYMRNWGRDTFIALPGLFLLTGRYDEARFIILAYAGCLRHGLIPNLLDGGVNARFNCRDAVWWWLYSIQCYVHSVPSGTNILRDTVNRIYPHDDSEPTFVDQPLYDVIQEAMQVHFQGLCFRERNAGTKIDAHMTNQGFNVQIGVHPKTGFVFGGNEWNCGTWMDKMGSSDAAGTRGKPATPRDGSAVELVGLCKAAVRFLAQMYREGHFPHSGVTRNNKDGSQTSWRYEEWDARIANNFESQFWVPSAPTASEERPDLVNRRGIYKDSVGATQPWTDYQLRPNFPIAMVVAPELFLTSNAWQALKVAEEHLLGPLGMKTLDPSDWAYYGDYNNDNQSSDPKVAHGYNYHQGPEWVWPIGFFLRARLHFAELQGGAGCLARTIAHTHAILARHYSYLQNSPWRGLPELTNSNGTFCAGSCATQAWSMSCVLEVLEKLQSLERSLGDHGN</sequence>
<evidence type="ECO:0000256" key="15">
    <source>
        <dbReference type="ARBA" id="ARBA00023268"/>
    </source>
</evidence>
<dbReference type="FunFam" id="1.50.10.10:FF:000039">
    <property type="entry name" value="Glycogen debranching enzyme Gdb1, putative"/>
    <property type="match status" value="1"/>
</dbReference>
<organism evidence="24">
    <name type="scientific">Cuerna arida</name>
    <dbReference type="NCBI Taxonomy" id="1464854"/>
    <lineage>
        <taxon>Eukaryota</taxon>
        <taxon>Metazoa</taxon>
        <taxon>Ecdysozoa</taxon>
        <taxon>Arthropoda</taxon>
        <taxon>Hexapoda</taxon>
        <taxon>Insecta</taxon>
        <taxon>Pterygota</taxon>
        <taxon>Neoptera</taxon>
        <taxon>Paraneoptera</taxon>
        <taxon>Hemiptera</taxon>
        <taxon>Auchenorrhyncha</taxon>
        <taxon>Membracoidea</taxon>
        <taxon>Cicadellidae</taxon>
        <taxon>Cicadellinae</taxon>
        <taxon>Proconiini</taxon>
        <taxon>Cuerna</taxon>
    </lineage>
</organism>
<dbReference type="NCBIfam" id="TIGR01531">
    <property type="entry name" value="glyc_debranch"/>
    <property type="match status" value="1"/>
</dbReference>
<evidence type="ECO:0000256" key="11">
    <source>
        <dbReference type="ARBA" id="ARBA00022679"/>
    </source>
</evidence>
<evidence type="ECO:0000256" key="9">
    <source>
        <dbReference type="ARBA" id="ARBA00022553"/>
    </source>
</evidence>
<evidence type="ECO:0000256" key="14">
    <source>
        <dbReference type="ARBA" id="ARBA00023056"/>
    </source>
</evidence>
<comment type="catalytic activity">
    <reaction evidence="2">
        <text>Hydrolysis of (1-&gt;6)-alpha-D-glucosidic branch linkages in glycogen phosphorylase limit dextrin.</text>
        <dbReference type="EC" id="3.2.1.33"/>
    </reaction>
</comment>